<protein>
    <submittedName>
        <fullName evidence="8">L,D-transpeptidase family protein</fullName>
    </submittedName>
</protein>
<accession>A0A5B8U6X9</accession>
<dbReference type="KEGG" id="bsol:FSW04_14675"/>
<dbReference type="PANTHER" id="PTHR30582">
    <property type="entry name" value="L,D-TRANSPEPTIDASE"/>
    <property type="match status" value="1"/>
</dbReference>
<gene>
    <name evidence="8" type="ORF">FSW04_14675</name>
</gene>
<dbReference type="Pfam" id="PF03734">
    <property type="entry name" value="YkuD"/>
    <property type="match status" value="1"/>
</dbReference>
<dbReference type="InterPro" id="IPR038063">
    <property type="entry name" value="Transpep_catalytic_dom"/>
</dbReference>
<dbReference type="EMBL" id="CP042430">
    <property type="protein sequence ID" value="QEC48691.1"/>
    <property type="molecule type" value="Genomic_DNA"/>
</dbReference>
<evidence type="ECO:0000256" key="2">
    <source>
        <dbReference type="ARBA" id="ARBA00022679"/>
    </source>
</evidence>
<sequence length="349" mass="37539">MRSRVLIAFSALLAVLVVAAVGTIVYDHGHRDTIAKGVTVGGVDVGGLHRAEATAKLRRAILEPLQRTIVVDHGRQRWRLTAREARVTTNLDATVEDALARSRTGNILQRTVRGITGGSVDAHLQPQVTFSDAAVIRLLDRVRTATNRPSINATVKFSAAGLQTTPSRDGLAVDASGLHRRIKAALASPTASRRFSAVTHHVAPKVTTDQLAEQYGTALIVDRADFKLKLYKRLKEVKSYSVAIGAVGRETPAGLYHIQNKAVNPAWTKPNSDWVPKDQRGEVVPGGDPANPLKARWLGIFDGAGIHGIDPSEYGSIGHAASHGCVRMRIPDVEDLYPQVPVGAPIYIA</sequence>
<dbReference type="Pfam" id="PF12229">
    <property type="entry name" value="PG_binding_4"/>
    <property type="match status" value="1"/>
</dbReference>
<organism evidence="8 9">
    <name type="scientific">Baekduia soli</name>
    <dbReference type="NCBI Taxonomy" id="496014"/>
    <lineage>
        <taxon>Bacteria</taxon>
        <taxon>Bacillati</taxon>
        <taxon>Actinomycetota</taxon>
        <taxon>Thermoleophilia</taxon>
        <taxon>Solirubrobacterales</taxon>
        <taxon>Baekduiaceae</taxon>
        <taxon>Baekduia</taxon>
    </lineage>
</organism>
<keyword evidence="9" id="KW-1185">Reference proteome</keyword>
<comment type="pathway">
    <text evidence="1 6">Cell wall biogenesis; peptidoglycan biosynthesis.</text>
</comment>
<evidence type="ECO:0000256" key="5">
    <source>
        <dbReference type="ARBA" id="ARBA00023316"/>
    </source>
</evidence>
<evidence type="ECO:0000256" key="6">
    <source>
        <dbReference type="PROSITE-ProRule" id="PRU01373"/>
    </source>
</evidence>
<dbReference type="RefSeq" id="WP_146920512.1">
    <property type="nucleotide sequence ID" value="NZ_CP042430.1"/>
</dbReference>
<dbReference type="Proteomes" id="UP000321805">
    <property type="component" value="Chromosome"/>
</dbReference>
<evidence type="ECO:0000256" key="1">
    <source>
        <dbReference type="ARBA" id="ARBA00004752"/>
    </source>
</evidence>
<evidence type="ECO:0000313" key="9">
    <source>
        <dbReference type="Proteomes" id="UP000321805"/>
    </source>
</evidence>
<feature type="domain" description="L,D-TPase catalytic" evidence="7">
    <location>
        <begin position="217"/>
        <end position="349"/>
    </location>
</feature>
<feature type="active site" description="Proton donor/acceptor" evidence="6">
    <location>
        <position position="307"/>
    </location>
</feature>
<dbReference type="GO" id="GO:0071555">
    <property type="term" value="P:cell wall organization"/>
    <property type="evidence" value="ECO:0007669"/>
    <property type="project" value="UniProtKB-UniRule"/>
</dbReference>
<dbReference type="InterPro" id="IPR005490">
    <property type="entry name" value="LD_TPept_cat_dom"/>
</dbReference>
<evidence type="ECO:0000259" key="7">
    <source>
        <dbReference type="PROSITE" id="PS52029"/>
    </source>
</evidence>
<dbReference type="PROSITE" id="PS52029">
    <property type="entry name" value="LD_TPASE"/>
    <property type="match status" value="1"/>
</dbReference>
<dbReference type="OrthoDB" id="9787225at2"/>
<evidence type="ECO:0000256" key="4">
    <source>
        <dbReference type="ARBA" id="ARBA00022984"/>
    </source>
</evidence>
<dbReference type="AlphaFoldDB" id="A0A5B8U6X9"/>
<keyword evidence="5 6" id="KW-0961">Cell wall biogenesis/degradation</keyword>
<dbReference type="InterPro" id="IPR022029">
    <property type="entry name" value="YoaR-like_PG-bd"/>
</dbReference>
<evidence type="ECO:0000313" key="8">
    <source>
        <dbReference type="EMBL" id="QEC48691.1"/>
    </source>
</evidence>
<dbReference type="UniPathway" id="UPA00219"/>
<keyword evidence="4 6" id="KW-0573">Peptidoglycan synthesis</keyword>
<dbReference type="GO" id="GO:0008360">
    <property type="term" value="P:regulation of cell shape"/>
    <property type="evidence" value="ECO:0007669"/>
    <property type="project" value="UniProtKB-UniRule"/>
</dbReference>
<dbReference type="GO" id="GO:0071972">
    <property type="term" value="F:peptidoglycan L,D-transpeptidase activity"/>
    <property type="evidence" value="ECO:0007669"/>
    <property type="project" value="TreeGrafter"/>
</dbReference>
<proteinExistence type="predicted"/>
<dbReference type="SUPFAM" id="SSF141523">
    <property type="entry name" value="L,D-transpeptidase catalytic domain-like"/>
    <property type="match status" value="1"/>
</dbReference>
<keyword evidence="3 6" id="KW-0133">Cell shape</keyword>
<dbReference type="GO" id="GO:0018104">
    <property type="term" value="P:peptidoglycan-protein cross-linking"/>
    <property type="evidence" value="ECO:0007669"/>
    <property type="project" value="TreeGrafter"/>
</dbReference>
<reference evidence="8 9" key="1">
    <citation type="journal article" date="2018" name="J. Microbiol.">
        <title>Baekduia soli gen. nov., sp. nov., a novel bacterium isolated from the soil of Baekdu Mountain and proposal of a novel family name, Baekduiaceae fam. nov.</title>
        <authorList>
            <person name="An D.S."/>
            <person name="Siddiqi M.Z."/>
            <person name="Kim K.H."/>
            <person name="Yu H.S."/>
            <person name="Im W.T."/>
        </authorList>
    </citation>
    <scope>NUCLEOTIDE SEQUENCE [LARGE SCALE GENOMIC DNA]</scope>
    <source>
        <strain evidence="8 9">BR7-21</strain>
    </source>
</reference>
<dbReference type="GO" id="GO:0005576">
    <property type="term" value="C:extracellular region"/>
    <property type="evidence" value="ECO:0007669"/>
    <property type="project" value="TreeGrafter"/>
</dbReference>
<name>A0A5B8U6X9_9ACTN</name>
<feature type="active site" description="Nucleophile" evidence="6">
    <location>
        <position position="325"/>
    </location>
</feature>
<dbReference type="Gene3D" id="2.40.440.10">
    <property type="entry name" value="L,D-transpeptidase catalytic domain-like"/>
    <property type="match status" value="1"/>
</dbReference>
<dbReference type="InterPro" id="IPR050979">
    <property type="entry name" value="LD-transpeptidase"/>
</dbReference>
<dbReference type="GO" id="GO:0016740">
    <property type="term" value="F:transferase activity"/>
    <property type="evidence" value="ECO:0007669"/>
    <property type="project" value="UniProtKB-KW"/>
</dbReference>
<keyword evidence="2" id="KW-0808">Transferase</keyword>
<evidence type="ECO:0000256" key="3">
    <source>
        <dbReference type="ARBA" id="ARBA00022960"/>
    </source>
</evidence>
<dbReference type="CDD" id="cd16913">
    <property type="entry name" value="YkuD_like"/>
    <property type="match status" value="1"/>
</dbReference>